<evidence type="ECO:0000313" key="2">
    <source>
        <dbReference type="Proteomes" id="UP000000602"/>
    </source>
</evidence>
<dbReference type="EMBL" id="CR522870">
    <property type="protein sequence ID" value="CAG36646.1"/>
    <property type="molecule type" value="Genomic_DNA"/>
</dbReference>
<evidence type="ECO:0000313" key="1">
    <source>
        <dbReference type="EMBL" id="CAG36646.1"/>
    </source>
</evidence>
<dbReference type="HOGENOM" id="CLU_2600370_0_0_7"/>
<dbReference type="AlphaFoldDB" id="Q6ALX9"/>
<dbReference type="Proteomes" id="UP000000602">
    <property type="component" value="Chromosome"/>
</dbReference>
<dbReference type="STRING" id="177439.DP1917"/>
<accession>Q6ALX9</accession>
<reference evidence="2" key="1">
    <citation type="journal article" date="2004" name="Environ. Microbiol.">
        <title>The genome of Desulfotalea psychrophila, a sulfate-reducing bacterium from permanently cold Arctic sediments.</title>
        <authorList>
            <person name="Rabus R."/>
            <person name="Ruepp A."/>
            <person name="Frickey T."/>
            <person name="Rattei T."/>
            <person name="Fartmann B."/>
            <person name="Stark M."/>
            <person name="Bauer M."/>
            <person name="Zibat A."/>
            <person name="Lombardot T."/>
            <person name="Becker I."/>
            <person name="Amann J."/>
            <person name="Gellner K."/>
            <person name="Teeling H."/>
            <person name="Leuschner W.D."/>
            <person name="Gloeckner F.-O."/>
            <person name="Lupas A.N."/>
            <person name="Amann R."/>
            <person name="Klenk H.-P."/>
        </authorList>
    </citation>
    <scope>NUCLEOTIDE SEQUENCE [LARGE SCALE GENOMIC DNA]</scope>
    <source>
        <strain evidence="2">DSM 12343 / LSv54</strain>
    </source>
</reference>
<name>Q6ALX9_DESPS</name>
<keyword evidence="2" id="KW-1185">Reference proteome</keyword>
<sequence length="79" mass="8678">MPNVYSLNNLSLLEFPLKNDGVATGAFLTAYFSQSSVRSVLSVISVVNVFPRPFLVSRISYLPPTIPLRFTAVFSPCPL</sequence>
<dbReference type="KEGG" id="dps:DP1917"/>
<organism evidence="1 2">
    <name type="scientific">Desulfotalea psychrophila (strain LSv54 / DSM 12343)</name>
    <dbReference type="NCBI Taxonomy" id="177439"/>
    <lineage>
        <taxon>Bacteria</taxon>
        <taxon>Pseudomonadati</taxon>
        <taxon>Thermodesulfobacteriota</taxon>
        <taxon>Desulfobulbia</taxon>
        <taxon>Desulfobulbales</taxon>
        <taxon>Desulfocapsaceae</taxon>
        <taxon>Desulfotalea</taxon>
    </lineage>
</organism>
<proteinExistence type="predicted"/>
<protein>
    <submittedName>
        <fullName evidence="1">Uncharacterized protein</fullName>
    </submittedName>
</protein>
<gene>
    <name evidence="1" type="ordered locus">DP1917</name>
</gene>